<proteinExistence type="predicted"/>
<organism evidence="2 3">
    <name type="scientific">Neofusicoccum ribis</name>
    <dbReference type="NCBI Taxonomy" id="45134"/>
    <lineage>
        <taxon>Eukaryota</taxon>
        <taxon>Fungi</taxon>
        <taxon>Dikarya</taxon>
        <taxon>Ascomycota</taxon>
        <taxon>Pezizomycotina</taxon>
        <taxon>Dothideomycetes</taxon>
        <taxon>Dothideomycetes incertae sedis</taxon>
        <taxon>Botryosphaeriales</taxon>
        <taxon>Botryosphaeriaceae</taxon>
        <taxon>Neofusicoccum</taxon>
    </lineage>
</organism>
<sequence length="131" mass="14723">MALPQKVSCLFTAVTLTLLRQRNEHITHKIEHFARTLSRKVRRPRATHEEQQQQEPQRQQSPSPPARVPADAETRSDSPRSHIHPEDDAVHLSGEDAETEAIIQAAIADPRNGIKNYWGDDGDDEGLYEGG</sequence>
<keyword evidence="3" id="KW-1185">Reference proteome</keyword>
<gene>
    <name evidence="2" type="ORF">SLS56_006374</name>
</gene>
<feature type="region of interest" description="Disordered" evidence="1">
    <location>
        <begin position="37"/>
        <end position="131"/>
    </location>
</feature>
<dbReference type="Proteomes" id="UP001521116">
    <property type="component" value="Unassembled WGS sequence"/>
</dbReference>
<feature type="compositionally biased region" description="Acidic residues" evidence="1">
    <location>
        <begin position="120"/>
        <end position="131"/>
    </location>
</feature>
<comment type="caution">
    <text evidence="2">The sequence shown here is derived from an EMBL/GenBank/DDBJ whole genome shotgun (WGS) entry which is preliminary data.</text>
</comment>
<evidence type="ECO:0000256" key="1">
    <source>
        <dbReference type="SAM" id="MobiDB-lite"/>
    </source>
</evidence>
<feature type="compositionally biased region" description="Basic and acidic residues" evidence="1">
    <location>
        <begin position="70"/>
        <end position="94"/>
    </location>
</feature>
<name>A0ABR3SRN3_9PEZI</name>
<protein>
    <submittedName>
        <fullName evidence="2">Uncharacterized protein</fullName>
    </submittedName>
</protein>
<evidence type="ECO:0000313" key="3">
    <source>
        <dbReference type="Proteomes" id="UP001521116"/>
    </source>
</evidence>
<accession>A0ABR3SRN3</accession>
<evidence type="ECO:0000313" key="2">
    <source>
        <dbReference type="EMBL" id="KAL1627549.1"/>
    </source>
</evidence>
<dbReference type="EMBL" id="JAJVDC020000072">
    <property type="protein sequence ID" value="KAL1627549.1"/>
    <property type="molecule type" value="Genomic_DNA"/>
</dbReference>
<reference evidence="2 3" key="1">
    <citation type="submission" date="2024-02" db="EMBL/GenBank/DDBJ databases">
        <title>De novo assembly and annotation of 12 fungi associated with fruit tree decline syndrome in Ontario, Canada.</title>
        <authorList>
            <person name="Sulman M."/>
            <person name="Ellouze W."/>
            <person name="Ilyukhin E."/>
        </authorList>
    </citation>
    <scope>NUCLEOTIDE SEQUENCE [LARGE SCALE GENOMIC DNA]</scope>
    <source>
        <strain evidence="2 3">M1-105</strain>
    </source>
</reference>